<dbReference type="GO" id="GO:0016853">
    <property type="term" value="F:isomerase activity"/>
    <property type="evidence" value="ECO:0007669"/>
    <property type="project" value="UniProtKB-KW"/>
</dbReference>
<evidence type="ECO:0000313" key="4">
    <source>
        <dbReference type="EMBL" id="VDC31995.1"/>
    </source>
</evidence>
<keyword evidence="2 4" id="KW-0456">Lyase</keyword>
<dbReference type="InterPro" id="IPR013328">
    <property type="entry name" value="6PGD_dom2"/>
</dbReference>
<dbReference type="EC" id="4.2.1.17" evidence="4"/>
<evidence type="ECO:0000256" key="3">
    <source>
        <dbReference type="ARBA" id="ARBA00023268"/>
    </source>
</evidence>
<keyword evidence="3" id="KW-0511">Multifunctional enzyme</keyword>
<dbReference type="AlphaFoldDB" id="A0A3P5XB51"/>
<dbReference type="Proteomes" id="UP000277498">
    <property type="component" value="Unassembled WGS sequence"/>
</dbReference>
<dbReference type="PANTHER" id="PTHR23309:SF49">
    <property type="entry name" value="PEROXISOMAL BIFUNCTIONAL ENZYME"/>
    <property type="match status" value="1"/>
</dbReference>
<name>A0A3P5XB51_9RHOB</name>
<dbReference type="Pfam" id="PF00378">
    <property type="entry name" value="ECH_1"/>
    <property type="match status" value="1"/>
</dbReference>
<organism evidence="4 5">
    <name type="scientific">Pseudogemmobacter humi</name>
    <dbReference type="NCBI Taxonomy" id="2483812"/>
    <lineage>
        <taxon>Bacteria</taxon>
        <taxon>Pseudomonadati</taxon>
        <taxon>Pseudomonadota</taxon>
        <taxon>Alphaproteobacteria</taxon>
        <taxon>Rhodobacterales</taxon>
        <taxon>Paracoccaceae</taxon>
        <taxon>Pseudogemmobacter</taxon>
    </lineage>
</organism>
<accession>A0A3P5XB51</accession>
<keyword evidence="1" id="KW-0413">Isomerase</keyword>
<dbReference type="InterPro" id="IPR029045">
    <property type="entry name" value="ClpP/crotonase-like_dom_sf"/>
</dbReference>
<dbReference type="PANTHER" id="PTHR23309">
    <property type="entry name" value="3-HYDROXYACYL-COA DEHYROGENASE"/>
    <property type="match status" value="1"/>
</dbReference>
<proteinExistence type="predicted"/>
<dbReference type="SUPFAM" id="SSF48179">
    <property type="entry name" value="6-phosphogluconate dehydrogenase C-terminal domain-like"/>
    <property type="match status" value="1"/>
</dbReference>
<keyword evidence="5" id="KW-1185">Reference proteome</keyword>
<dbReference type="SUPFAM" id="SSF52096">
    <property type="entry name" value="ClpP/crotonase"/>
    <property type="match status" value="1"/>
</dbReference>
<dbReference type="EMBL" id="UXAW01000090">
    <property type="protein sequence ID" value="VDC31995.1"/>
    <property type="molecule type" value="Genomic_DNA"/>
</dbReference>
<evidence type="ECO:0000256" key="1">
    <source>
        <dbReference type="ARBA" id="ARBA00023235"/>
    </source>
</evidence>
<sequence>MVQVIGAASGIRVEAAGPEGAVLLLVIDNPPLNALGPAVRAALAGAIADAAPGRPVVIAGAGRMFSAATLIDQGDGIADGRPSLAELCLLIENHSGPVVAAVAGRAVGPGAELALAAHARVAGPWARFIFPGAGLGLPPEAGASQRLPRLVGAQEALEMLLRVHPVGADEALAIGLADHLADEDVVAAAIDLALSMTGPRPVSARNEGLSDVAAYTAAIARARAREARNPLPAPARIVDCVEAALCLPPANGYALEAVAYEDLAAGEESQGLIAAARAERRASVPPEDILRADAELVTVLGLNGSIPQQAALALMAVERGLRVIWSAGPDPQAHAAQVKAVTARMEAGLREGRLSREQYDADLLRLESDAGPEALGEAGLILHAGPVPAGLVDRPGIVQLFYGGGPGPGLLLAPSGRIAELGPVLAAAPGQVATAIRLLRHLGLPPVLTGGPVGIGRAVTAAGRRALALMAQSGVPVRLIARALEDFGEVPPELTDTGVSGTMRAMTGDEVRHRWLAAMANEGYRLLAAGVALRPSDIDHILIQGHGFPRWRGGPMYQAARRGPMVLRADLRRWQSEGDVWTPHPVLDELVSKGRGAVA</sequence>
<evidence type="ECO:0000313" key="5">
    <source>
        <dbReference type="Proteomes" id="UP000277498"/>
    </source>
</evidence>
<protein>
    <submittedName>
        <fullName evidence="4">Putative enoyl-CoA hydratase</fullName>
        <ecNumber evidence="4">4.2.1.17</ecNumber>
    </submittedName>
</protein>
<dbReference type="InterPro" id="IPR008927">
    <property type="entry name" value="6-PGluconate_DH-like_C_sf"/>
</dbReference>
<dbReference type="Gene3D" id="3.90.226.10">
    <property type="entry name" value="2-enoyl-CoA Hydratase, Chain A, domain 1"/>
    <property type="match status" value="1"/>
</dbReference>
<dbReference type="GO" id="GO:0004300">
    <property type="term" value="F:enoyl-CoA hydratase activity"/>
    <property type="evidence" value="ECO:0007669"/>
    <property type="project" value="UniProtKB-EC"/>
</dbReference>
<dbReference type="CDD" id="cd06558">
    <property type="entry name" value="crotonase-like"/>
    <property type="match status" value="1"/>
</dbReference>
<dbReference type="Gene3D" id="1.10.1040.10">
    <property type="entry name" value="N-(1-d-carboxylethyl)-l-norvaline Dehydrogenase, domain 2"/>
    <property type="match status" value="1"/>
</dbReference>
<gene>
    <name evidence="4" type="primary">fadB</name>
    <name evidence="4" type="ORF">XINFAN_03263</name>
</gene>
<dbReference type="OrthoDB" id="9771883at2"/>
<dbReference type="InterPro" id="IPR001753">
    <property type="entry name" value="Enoyl-CoA_hydra/iso"/>
</dbReference>
<reference evidence="4 5" key="1">
    <citation type="submission" date="2018-11" db="EMBL/GenBank/DDBJ databases">
        <authorList>
            <person name="Criscuolo A."/>
        </authorList>
    </citation>
    <scope>NUCLEOTIDE SEQUENCE [LARGE SCALE GENOMIC DNA]</scope>
    <source>
        <strain evidence="4">ACIP111625</strain>
    </source>
</reference>
<dbReference type="RefSeq" id="WP_124087966.1">
    <property type="nucleotide sequence ID" value="NZ_UXAW01000090.1"/>
</dbReference>
<evidence type="ECO:0000256" key="2">
    <source>
        <dbReference type="ARBA" id="ARBA00023239"/>
    </source>
</evidence>